<reference evidence="6" key="1">
    <citation type="submission" date="2022-10" db="EMBL/GenBank/DDBJ databases">
        <title>Tapping the CABI collections for fungal endophytes: first genome assemblies for Collariella, Neodidymelliopsis, Ascochyta clinopodiicola, Didymella pomorum, Didymosphaeria variabile, Neocosmospora piperis and Neocucurbitaria cava.</title>
        <authorList>
            <person name="Hill R."/>
        </authorList>
    </citation>
    <scope>NUCLEOTIDE SEQUENCE</scope>
    <source>
        <strain evidence="6">IMI 355091</strain>
    </source>
</reference>
<evidence type="ECO:0000256" key="1">
    <source>
        <dbReference type="ARBA" id="ARBA00022801"/>
    </source>
</evidence>
<proteinExistence type="predicted"/>
<dbReference type="InterPro" id="IPR029018">
    <property type="entry name" value="Hex-like_dom2"/>
</dbReference>
<feature type="domain" description="Alpha-N-acetylglucosaminidase C-terminal" evidence="5">
    <location>
        <begin position="469"/>
        <end position="761"/>
    </location>
</feature>
<feature type="chain" id="PRO_5040775619" description="Alpha-N-acetylglucosaminidase" evidence="2">
    <location>
        <begin position="19"/>
        <end position="776"/>
    </location>
</feature>
<dbReference type="InterPro" id="IPR024733">
    <property type="entry name" value="NAGLU_tim-barrel"/>
</dbReference>
<protein>
    <recommendedName>
        <fullName evidence="8">Alpha-N-acetylglucosaminidase</fullName>
    </recommendedName>
</protein>
<sequence length="776" mass="86916">MRASILGLWACIWTSALTTSTDGLYSLIERRLPSHRGQIEFHLEEADNDSAAQNDNYAISTASNGSILVSGNSLSSLNAGLRRYLSDEAHVDIYWFVGSRLDSAASTLPRTNGTITGQSIVPWRYFFNTVTFSYTSPFWSWQDWELELDWLALRGVNLPLAWVGFEKILLDVFREIGLTDDEILPFFSGPAFQSWNRFGNIQGSWGDEMPLSWIDSQFELQKQILERMLELGMTPILPAFTGFVPRSLTNAYPNATVVNGSQWEDFPPEYTNTTFLEPSDSLFAELQKQVIIKQIEYYGNITQFYTLDQYNENDPYSGDLDYLRNITRGTWQSLKAANSAAVWVMQGWLFYSNIDFWTNSRIEAYLSGVEVDSDMLILDLFSESQPQWQRTNSYHGKPWIWNELHDYGGNQGLYGQIDNVTINPIAALAKSSSLVGFGLTPEGQEGNEIMYSLLLDQAWSPVPIDTNQYFHAWVTTRYSHATNCSSDPLPPGLYEAWELLRISAYNNTHLASNAVPKSIFELAPNITGLINRTGHHPTTLNYNTTLVVEAWQALLAAADEEKTLWDHPAYQHDLVDVMRQVFANTFLSDYEQLVTAWNTTTPTNASAALVTSLSSRLLENLDSLDALLNTLPQFRLSTWLDSARARASDSANSTSTSLNQTVNTTALADFYAYTALNQVTLWGPDGEINDYASKQWGGLVGPYYGARWRTFLNYLGTVTPKTYNATIARHGVEAVEAEYQTSGLFKSGTKMGKKAGSVREVVEGTGVPFLRSSGAA</sequence>
<dbReference type="Pfam" id="PF12971">
    <property type="entry name" value="NAGLU_N"/>
    <property type="match status" value="1"/>
</dbReference>
<evidence type="ECO:0000256" key="2">
    <source>
        <dbReference type="SAM" id="SignalP"/>
    </source>
</evidence>
<evidence type="ECO:0008006" key="8">
    <source>
        <dbReference type="Google" id="ProtNLM"/>
    </source>
</evidence>
<dbReference type="EMBL" id="JAPEVA010000066">
    <property type="protein sequence ID" value="KAJ4402022.1"/>
    <property type="molecule type" value="Genomic_DNA"/>
</dbReference>
<feature type="domain" description="Alpha-N-acetylglucosaminidase tim-barrel" evidence="3">
    <location>
        <begin position="124"/>
        <end position="460"/>
    </location>
</feature>
<dbReference type="Gene3D" id="3.30.379.10">
    <property type="entry name" value="Chitobiase/beta-hexosaminidase domain 2-like"/>
    <property type="match status" value="1"/>
</dbReference>
<feature type="domain" description="Alpha-N-acetylglucosaminidase N-terminal" evidence="4">
    <location>
        <begin position="23"/>
        <end position="109"/>
    </location>
</feature>
<dbReference type="InterPro" id="IPR024240">
    <property type="entry name" value="NAGLU_N"/>
</dbReference>
<dbReference type="GO" id="GO:0016787">
    <property type="term" value="F:hydrolase activity"/>
    <property type="evidence" value="ECO:0007669"/>
    <property type="project" value="UniProtKB-KW"/>
</dbReference>
<evidence type="ECO:0000259" key="3">
    <source>
        <dbReference type="Pfam" id="PF05089"/>
    </source>
</evidence>
<dbReference type="Pfam" id="PF12972">
    <property type="entry name" value="NAGLU_C"/>
    <property type="match status" value="1"/>
</dbReference>
<dbReference type="PANTHER" id="PTHR12872">
    <property type="entry name" value="ALPHA-N-ACETYLGLUCOSAMINIDASE"/>
    <property type="match status" value="1"/>
</dbReference>
<evidence type="ECO:0000259" key="5">
    <source>
        <dbReference type="Pfam" id="PF12972"/>
    </source>
</evidence>
<accession>A0A9W8Z8X9</accession>
<name>A0A9W8Z8X9_9PLEO</name>
<dbReference type="AlphaFoldDB" id="A0A9W8Z8X9"/>
<keyword evidence="7" id="KW-1185">Reference proteome</keyword>
<dbReference type="OrthoDB" id="64736at2759"/>
<feature type="signal peptide" evidence="2">
    <location>
        <begin position="1"/>
        <end position="18"/>
    </location>
</feature>
<comment type="caution">
    <text evidence="6">The sequence shown here is derived from an EMBL/GenBank/DDBJ whole genome shotgun (WGS) entry which is preliminary data.</text>
</comment>
<organism evidence="6 7">
    <name type="scientific">Didymella pomorum</name>
    <dbReference type="NCBI Taxonomy" id="749634"/>
    <lineage>
        <taxon>Eukaryota</taxon>
        <taxon>Fungi</taxon>
        <taxon>Dikarya</taxon>
        <taxon>Ascomycota</taxon>
        <taxon>Pezizomycotina</taxon>
        <taxon>Dothideomycetes</taxon>
        <taxon>Pleosporomycetidae</taxon>
        <taxon>Pleosporales</taxon>
        <taxon>Pleosporineae</taxon>
        <taxon>Didymellaceae</taxon>
        <taxon>Didymella</taxon>
    </lineage>
</organism>
<evidence type="ECO:0000259" key="4">
    <source>
        <dbReference type="Pfam" id="PF12971"/>
    </source>
</evidence>
<gene>
    <name evidence="6" type="ORF">N0V91_007527</name>
</gene>
<evidence type="ECO:0000313" key="6">
    <source>
        <dbReference type="EMBL" id="KAJ4402022.1"/>
    </source>
</evidence>
<dbReference type="Pfam" id="PF05089">
    <property type="entry name" value="NAGLU"/>
    <property type="match status" value="1"/>
</dbReference>
<dbReference type="InterPro" id="IPR024732">
    <property type="entry name" value="NAGLU_C"/>
</dbReference>
<dbReference type="InterPro" id="IPR007781">
    <property type="entry name" value="NAGLU"/>
</dbReference>
<dbReference type="Proteomes" id="UP001140510">
    <property type="component" value="Unassembled WGS sequence"/>
</dbReference>
<keyword evidence="1" id="KW-0378">Hydrolase</keyword>
<dbReference type="PANTHER" id="PTHR12872:SF1">
    <property type="entry name" value="ALPHA-N-ACETYLGLUCOSAMINIDASE"/>
    <property type="match status" value="1"/>
</dbReference>
<keyword evidence="2" id="KW-0732">Signal</keyword>
<dbReference type="Gene3D" id="3.20.20.80">
    <property type="entry name" value="Glycosidases"/>
    <property type="match status" value="1"/>
</dbReference>
<evidence type="ECO:0000313" key="7">
    <source>
        <dbReference type="Proteomes" id="UP001140510"/>
    </source>
</evidence>
<dbReference type="Gene3D" id="1.20.120.670">
    <property type="entry name" value="N-acetyl-b-d-glucoasminidase"/>
    <property type="match status" value="1"/>
</dbReference>